<reference evidence="4" key="2">
    <citation type="submission" date="2021-10" db="EMBL/GenBank/DDBJ databases">
        <title>Anaerobic single-cell dispensing facilitates the cultivation of human gut bacteria.</title>
        <authorList>
            <person name="Afrizal A."/>
        </authorList>
    </citation>
    <scope>NUCLEOTIDE SEQUENCE</scope>
    <source>
        <strain evidence="4">CLA-AA-H204</strain>
    </source>
</reference>
<dbReference type="Pfam" id="PF02575">
    <property type="entry name" value="YbaB_DNA_bd"/>
    <property type="match status" value="1"/>
</dbReference>
<evidence type="ECO:0000256" key="1">
    <source>
        <dbReference type="ARBA" id="ARBA00023125"/>
    </source>
</evidence>
<keyword evidence="7" id="KW-1185">Reference proteome</keyword>
<proteinExistence type="inferred from homology"/>
<feature type="region of interest" description="Disordered" evidence="3">
    <location>
        <begin position="1"/>
        <end position="45"/>
    </location>
</feature>
<dbReference type="PIRSF" id="PIRSF004555">
    <property type="entry name" value="UCP004555"/>
    <property type="match status" value="1"/>
</dbReference>
<accession>A0AAW4WMH1</accession>
<dbReference type="HAMAP" id="MF_00274">
    <property type="entry name" value="DNA_YbaB_EbfC"/>
    <property type="match status" value="1"/>
</dbReference>
<keyword evidence="1 2" id="KW-0238">DNA-binding</keyword>
<dbReference type="GO" id="GO:0043590">
    <property type="term" value="C:bacterial nucleoid"/>
    <property type="evidence" value="ECO:0007669"/>
    <property type="project" value="UniProtKB-UniRule"/>
</dbReference>
<dbReference type="GO" id="GO:0003677">
    <property type="term" value="F:DNA binding"/>
    <property type="evidence" value="ECO:0007669"/>
    <property type="project" value="UniProtKB-UniRule"/>
</dbReference>
<dbReference type="Proteomes" id="UP001198893">
    <property type="component" value="Unassembled WGS sequence"/>
</dbReference>
<dbReference type="PANTHER" id="PTHR33449:SF1">
    <property type="entry name" value="NUCLEOID-ASSOCIATED PROTEIN YBAB"/>
    <property type="match status" value="1"/>
</dbReference>
<sequence length="118" mass="12485">MAKRGGGFPGGMPGNMGNLMKQAQKMQRQMEEASKELEEKEVTAAAGGGAVEVTVSGKKEVTKVKIDPEAVDPDDVEMLEDMIMAATNEALRQIEEYSQQSMSKITGGMGGLGGGFPF</sequence>
<evidence type="ECO:0000313" key="4">
    <source>
        <dbReference type="EMBL" id="MCC2241839.1"/>
    </source>
</evidence>
<dbReference type="EMBL" id="JAOQKI010000008">
    <property type="protein sequence ID" value="MCU6717044.1"/>
    <property type="molecule type" value="Genomic_DNA"/>
</dbReference>
<evidence type="ECO:0000313" key="5">
    <source>
        <dbReference type="EMBL" id="MCU6717044.1"/>
    </source>
</evidence>
<dbReference type="SUPFAM" id="SSF82607">
    <property type="entry name" value="YbaB-like"/>
    <property type="match status" value="1"/>
</dbReference>
<dbReference type="RefSeq" id="WP_022244308.1">
    <property type="nucleotide sequence ID" value="NZ_JAJEQW010000004.1"/>
</dbReference>
<dbReference type="PANTHER" id="PTHR33449">
    <property type="entry name" value="NUCLEOID-ASSOCIATED PROTEIN YBAB"/>
    <property type="match status" value="1"/>
</dbReference>
<evidence type="ECO:0000313" key="6">
    <source>
        <dbReference type="Proteomes" id="UP001198893"/>
    </source>
</evidence>
<reference evidence="5" key="3">
    <citation type="submission" date="2022-09" db="EMBL/GenBank/DDBJ databases">
        <authorList>
            <person name="Hitch T.C.A."/>
        </authorList>
    </citation>
    <scope>NUCLEOTIDE SEQUENCE</scope>
    <source>
        <strain evidence="5">Sanger_19</strain>
    </source>
</reference>
<comment type="similarity">
    <text evidence="2">Belongs to the YbaB/EbfC family.</text>
</comment>
<dbReference type="Proteomes" id="UP001209666">
    <property type="component" value="Unassembled WGS sequence"/>
</dbReference>
<comment type="caution">
    <text evidence="4">The sequence shown here is derived from an EMBL/GenBank/DDBJ whole genome shotgun (WGS) entry which is preliminary data.</text>
</comment>
<comment type="subcellular location">
    <subcellularLocation>
        <location evidence="2">Cytoplasm</location>
        <location evidence="2">Nucleoid</location>
    </subcellularLocation>
</comment>
<dbReference type="EMBL" id="JAJEQW010000004">
    <property type="protein sequence ID" value="MCC2241839.1"/>
    <property type="molecule type" value="Genomic_DNA"/>
</dbReference>
<organism evidence="4 6">
    <name type="scientific">Roseburia amylophila</name>
    <dbReference type="NCBI Taxonomy" id="2981794"/>
    <lineage>
        <taxon>Bacteria</taxon>
        <taxon>Bacillati</taxon>
        <taxon>Bacillota</taxon>
        <taxon>Clostridia</taxon>
        <taxon>Lachnospirales</taxon>
        <taxon>Lachnospiraceae</taxon>
        <taxon>Roseburia</taxon>
    </lineage>
</organism>
<evidence type="ECO:0000256" key="3">
    <source>
        <dbReference type="SAM" id="MobiDB-lite"/>
    </source>
</evidence>
<feature type="compositionally biased region" description="Gly residues" evidence="3">
    <location>
        <begin position="1"/>
        <end position="14"/>
    </location>
</feature>
<dbReference type="Gene3D" id="3.30.1310.10">
    <property type="entry name" value="Nucleoid-associated protein YbaB-like domain"/>
    <property type="match status" value="1"/>
</dbReference>
<feature type="compositionally biased region" description="Basic and acidic residues" evidence="3">
    <location>
        <begin position="28"/>
        <end position="42"/>
    </location>
</feature>
<keyword evidence="2" id="KW-0963">Cytoplasm</keyword>
<evidence type="ECO:0000256" key="2">
    <source>
        <dbReference type="HAMAP-Rule" id="MF_00274"/>
    </source>
</evidence>
<evidence type="ECO:0000313" key="7">
    <source>
        <dbReference type="Proteomes" id="UP001209666"/>
    </source>
</evidence>
<dbReference type="NCBIfam" id="TIGR00103">
    <property type="entry name" value="DNA_YbaB_EbfC"/>
    <property type="match status" value="1"/>
</dbReference>
<comment type="function">
    <text evidence="2">Binds to DNA and alters its conformation. May be involved in regulation of gene expression, nucleoid organization and DNA protection.</text>
</comment>
<dbReference type="InterPro" id="IPR004401">
    <property type="entry name" value="YbaB/EbfC"/>
</dbReference>
<name>A0AAW4WMH1_9FIRM</name>
<dbReference type="InterPro" id="IPR036894">
    <property type="entry name" value="YbaB-like_sf"/>
</dbReference>
<comment type="subunit">
    <text evidence="2">Homodimer.</text>
</comment>
<dbReference type="GO" id="GO:0005829">
    <property type="term" value="C:cytosol"/>
    <property type="evidence" value="ECO:0007669"/>
    <property type="project" value="TreeGrafter"/>
</dbReference>
<dbReference type="AlphaFoldDB" id="A0AAW4WMH1"/>
<protein>
    <recommendedName>
        <fullName evidence="2">Nucleoid-associated protein LKD47_05925</fullName>
    </recommendedName>
</protein>
<gene>
    <name evidence="4" type="ORF">LKD47_05925</name>
    <name evidence="5" type="ORF">OCV43_07120</name>
</gene>
<reference evidence="5 7" key="1">
    <citation type="journal article" date="2021" name="ISME Commun">
        <title>Automated analysis of genomic sequences facilitates high-throughput and comprehensive description of bacteria.</title>
        <authorList>
            <person name="Hitch T.C.A."/>
        </authorList>
    </citation>
    <scope>NUCLEOTIDE SEQUENCE [LARGE SCALE GENOMIC DNA]</scope>
    <source>
        <strain evidence="5 7">Sanger_19</strain>
    </source>
</reference>